<evidence type="ECO:0000256" key="1">
    <source>
        <dbReference type="SAM" id="Coils"/>
    </source>
</evidence>
<name>A0ABD1P472_9LAMI</name>
<evidence type="ECO:0000313" key="2">
    <source>
        <dbReference type="EMBL" id="KAL2458676.1"/>
    </source>
</evidence>
<gene>
    <name evidence="2" type="ORF">Adt_45828</name>
</gene>
<organism evidence="2 3">
    <name type="scientific">Abeliophyllum distichum</name>
    <dbReference type="NCBI Taxonomy" id="126358"/>
    <lineage>
        <taxon>Eukaryota</taxon>
        <taxon>Viridiplantae</taxon>
        <taxon>Streptophyta</taxon>
        <taxon>Embryophyta</taxon>
        <taxon>Tracheophyta</taxon>
        <taxon>Spermatophyta</taxon>
        <taxon>Magnoliopsida</taxon>
        <taxon>eudicotyledons</taxon>
        <taxon>Gunneridae</taxon>
        <taxon>Pentapetalae</taxon>
        <taxon>asterids</taxon>
        <taxon>lamiids</taxon>
        <taxon>Lamiales</taxon>
        <taxon>Oleaceae</taxon>
        <taxon>Forsythieae</taxon>
        <taxon>Abeliophyllum</taxon>
    </lineage>
</organism>
<sequence length="101" mass="11406">MELGSRNFFLCPKRAEATPESCSAAVTMAHYQALPEEVTGSVVQRLREKETDVQKAVKRNNEQEAQEAQLNSEVQTCQERAREQETTVTVLRSQLLRARIG</sequence>
<dbReference type="Proteomes" id="UP001604336">
    <property type="component" value="Unassembled WGS sequence"/>
</dbReference>
<keyword evidence="1" id="KW-0175">Coiled coil</keyword>
<protein>
    <submittedName>
        <fullName evidence="2">SBP (S-ribonuclease binding protein) family protein</fullName>
    </submittedName>
</protein>
<proteinExistence type="predicted"/>
<dbReference type="AlphaFoldDB" id="A0ABD1P472"/>
<accession>A0ABD1P472</accession>
<comment type="caution">
    <text evidence="2">The sequence shown here is derived from an EMBL/GenBank/DDBJ whole genome shotgun (WGS) entry which is preliminary data.</text>
</comment>
<feature type="coiled-coil region" evidence="1">
    <location>
        <begin position="46"/>
        <end position="80"/>
    </location>
</feature>
<reference evidence="3" key="1">
    <citation type="submission" date="2024-07" db="EMBL/GenBank/DDBJ databases">
        <title>Two chromosome-level genome assemblies of Korean endemic species Abeliophyllum distichum and Forsythia ovata (Oleaceae).</title>
        <authorList>
            <person name="Jang H."/>
        </authorList>
    </citation>
    <scope>NUCLEOTIDE SEQUENCE [LARGE SCALE GENOMIC DNA]</scope>
</reference>
<evidence type="ECO:0000313" key="3">
    <source>
        <dbReference type="Proteomes" id="UP001604336"/>
    </source>
</evidence>
<keyword evidence="3" id="KW-1185">Reference proteome</keyword>
<dbReference type="EMBL" id="JBFOLK010000015">
    <property type="protein sequence ID" value="KAL2458676.1"/>
    <property type="molecule type" value="Genomic_DNA"/>
</dbReference>